<dbReference type="InterPro" id="IPR035965">
    <property type="entry name" value="PAS-like_dom_sf"/>
</dbReference>
<evidence type="ECO:0000259" key="1">
    <source>
        <dbReference type="Pfam" id="PF08670"/>
    </source>
</evidence>
<dbReference type="RefSeq" id="WP_015877892.1">
    <property type="nucleotide sequence ID" value="NZ_CP021075.1"/>
</dbReference>
<evidence type="ECO:0000313" key="4">
    <source>
        <dbReference type="Proteomes" id="UP000594892"/>
    </source>
</evidence>
<dbReference type="InterPro" id="IPR013978">
    <property type="entry name" value="MEKHLA"/>
</dbReference>
<evidence type="ECO:0000313" key="2">
    <source>
        <dbReference type="EMBL" id="QPQ89382.1"/>
    </source>
</evidence>
<dbReference type="Pfam" id="PF08670">
    <property type="entry name" value="MEKHLA"/>
    <property type="match status" value="1"/>
</dbReference>
<accession>A0AAP9XUW4</accession>
<proteinExistence type="predicted"/>
<protein>
    <submittedName>
        <fullName evidence="2">MEKHLA domain-containing protein</fullName>
    </submittedName>
</protein>
<dbReference type="AlphaFoldDB" id="A0AAP9XUW4"/>
<dbReference type="EMBL" id="CP099583">
    <property type="protein sequence ID" value="USS42486.1"/>
    <property type="molecule type" value="Genomic_DNA"/>
</dbReference>
<name>A0AAP9XUW4_BURGL</name>
<dbReference type="NCBIfam" id="TIGR00229">
    <property type="entry name" value="sensory_box"/>
    <property type="match status" value="1"/>
</dbReference>
<dbReference type="CDD" id="cd00130">
    <property type="entry name" value="PAS"/>
    <property type="match status" value="1"/>
</dbReference>
<feature type="domain" description="MEKHLA" evidence="1">
    <location>
        <begin position="17"/>
        <end position="156"/>
    </location>
</feature>
<organism evidence="2 4">
    <name type="scientific">Burkholderia glumae</name>
    <name type="common">Pseudomonas glumae</name>
    <dbReference type="NCBI Taxonomy" id="337"/>
    <lineage>
        <taxon>Bacteria</taxon>
        <taxon>Pseudomonadati</taxon>
        <taxon>Pseudomonadota</taxon>
        <taxon>Betaproteobacteria</taxon>
        <taxon>Burkholderiales</taxon>
        <taxon>Burkholderiaceae</taxon>
        <taxon>Burkholderia</taxon>
    </lineage>
</organism>
<reference evidence="2 4" key="1">
    <citation type="submission" date="2020-12" db="EMBL/GenBank/DDBJ databases">
        <title>FDA dAtabase for Regulatory Grade micrObial Sequences (FDA-ARGOS): Supporting development and validation of Infectious Disease Dx tests.</title>
        <authorList>
            <person name="Minogue T."/>
            <person name="Wolcott M."/>
            <person name="Wasieloski L."/>
            <person name="Aguilar W."/>
            <person name="Moore D."/>
            <person name="Jaissle J."/>
            <person name="Tallon L."/>
            <person name="Sadzewicz L."/>
            <person name="Zhao X."/>
            <person name="Boylan J."/>
            <person name="Ott S."/>
            <person name="Bowen H."/>
            <person name="Vavikolanu K."/>
            <person name="Mehta A."/>
            <person name="Aluvathingal J."/>
            <person name="Nadendla S."/>
            <person name="Yan Y."/>
            <person name="Sichtig H."/>
        </authorList>
    </citation>
    <scope>NUCLEOTIDE SEQUENCE [LARGE SCALE GENOMIC DNA]</scope>
    <source>
        <strain evidence="2 4">FDAARGOS_949</strain>
    </source>
</reference>
<keyword evidence="5" id="KW-1185">Reference proteome</keyword>
<dbReference type="Proteomes" id="UP001056386">
    <property type="component" value="Chromosome 2"/>
</dbReference>
<reference evidence="3" key="2">
    <citation type="submission" date="2022-06" db="EMBL/GenBank/DDBJ databases">
        <title>Draft genome sequence of Burkholderia glumae strain GR20004 isolated from rice panicle showing bacterial panicle blight.</title>
        <authorList>
            <person name="Choi S.Y."/>
            <person name="Lee Y.H."/>
        </authorList>
    </citation>
    <scope>NUCLEOTIDE SEQUENCE</scope>
    <source>
        <strain evidence="3">GR20004</strain>
    </source>
</reference>
<dbReference type="SUPFAM" id="SSF55785">
    <property type="entry name" value="PYP-like sensor domain (PAS domain)"/>
    <property type="match status" value="1"/>
</dbReference>
<dbReference type="EMBL" id="CP065600">
    <property type="protein sequence ID" value="QPQ89382.1"/>
    <property type="molecule type" value="Genomic_DNA"/>
</dbReference>
<dbReference type="GeneID" id="45694088"/>
<dbReference type="Gene3D" id="3.30.450.20">
    <property type="entry name" value="PAS domain"/>
    <property type="match status" value="1"/>
</dbReference>
<evidence type="ECO:0000313" key="5">
    <source>
        <dbReference type="Proteomes" id="UP001056386"/>
    </source>
</evidence>
<dbReference type="Proteomes" id="UP000594892">
    <property type="component" value="Chromosome 1"/>
</dbReference>
<dbReference type="InterPro" id="IPR000014">
    <property type="entry name" value="PAS"/>
</dbReference>
<sequence length="166" mass="18572">MTRLSPSPLSLSTDPAFFALLAHSYRRLLGKPLAPDSVPADQQAAWLYEAAPFGILAHDTAADPVFVYGNRRAQAIFGYDWHELTTLPSRLSAELPERSERQAFLERVTRHGYVDDYRGIRIAKSGERFWIENVTVWQLTDADGRYRGQAALLPNVTPIGTAADTR</sequence>
<gene>
    <name evidence="2" type="ORF">I6H06_06910</name>
    <name evidence="3" type="ORF">NFI99_09805</name>
</gene>
<evidence type="ECO:0000313" key="3">
    <source>
        <dbReference type="EMBL" id="USS42486.1"/>
    </source>
</evidence>